<name>A0A927R8Z7_9ACTN</name>
<dbReference type="EMBL" id="JADBEM010000001">
    <property type="protein sequence ID" value="MBE1603480.1"/>
    <property type="molecule type" value="Genomic_DNA"/>
</dbReference>
<evidence type="ECO:0000313" key="3">
    <source>
        <dbReference type="Proteomes" id="UP000638648"/>
    </source>
</evidence>
<comment type="caution">
    <text evidence="2">The sequence shown here is derived from an EMBL/GenBank/DDBJ whole genome shotgun (WGS) entry which is preliminary data.</text>
</comment>
<gene>
    <name evidence="2" type="ORF">HEB94_000328</name>
</gene>
<feature type="region of interest" description="Disordered" evidence="1">
    <location>
        <begin position="137"/>
        <end position="173"/>
    </location>
</feature>
<keyword evidence="3" id="KW-1185">Reference proteome</keyword>
<proteinExistence type="predicted"/>
<sequence>MWQGFIAGAVGAIVMTASEKLEQRLTGRPDSYVPADTMRRLMRGDKRREAANWAMHLGQGILLGPVRGVMANVGLRGPWSSAMFTVLRLTNDQILENATGIGAPPQTWPRPELVLDLVHKAVYGFTTGVVADSLAARHGPGAGQKHARMRPSRRANVGPPRRRLLVGGCGRAS</sequence>
<accession>A0A927R8Z7</accession>
<organism evidence="2 3">
    <name type="scientific">Actinopolymorpha pittospori</name>
    <dbReference type="NCBI Taxonomy" id="648752"/>
    <lineage>
        <taxon>Bacteria</taxon>
        <taxon>Bacillati</taxon>
        <taxon>Actinomycetota</taxon>
        <taxon>Actinomycetes</taxon>
        <taxon>Propionibacteriales</taxon>
        <taxon>Actinopolymorphaceae</taxon>
        <taxon>Actinopolymorpha</taxon>
    </lineage>
</organism>
<dbReference type="AlphaFoldDB" id="A0A927R8Z7"/>
<reference evidence="2" key="1">
    <citation type="submission" date="2020-10" db="EMBL/GenBank/DDBJ databases">
        <title>Sequencing the genomes of 1000 actinobacteria strains.</title>
        <authorList>
            <person name="Klenk H.-P."/>
        </authorList>
    </citation>
    <scope>NUCLEOTIDE SEQUENCE</scope>
    <source>
        <strain evidence="2">DSM 45354</strain>
    </source>
</reference>
<dbReference type="Proteomes" id="UP000638648">
    <property type="component" value="Unassembled WGS sequence"/>
</dbReference>
<evidence type="ECO:0000313" key="2">
    <source>
        <dbReference type="EMBL" id="MBE1603480.1"/>
    </source>
</evidence>
<protein>
    <submittedName>
        <fullName evidence="2">Uncharacterized protein</fullName>
    </submittedName>
</protein>
<evidence type="ECO:0000256" key="1">
    <source>
        <dbReference type="SAM" id="MobiDB-lite"/>
    </source>
</evidence>